<dbReference type="PANTHER" id="PTHR10259:SF11">
    <property type="entry name" value="THIOPURINE S-METHYLTRANSFERASE"/>
    <property type="match status" value="1"/>
</dbReference>
<protein>
    <submittedName>
        <fullName evidence="4">Methyltransferase domain-containing protein</fullName>
    </submittedName>
</protein>
<name>A0A7T0BTF6_9BACT</name>
<evidence type="ECO:0000256" key="2">
    <source>
        <dbReference type="ARBA" id="ARBA00022679"/>
    </source>
</evidence>
<accession>A0A7T0BTF6</accession>
<dbReference type="CDD" id="cd02440">
    <property type="entry name" value="AdoMet_MTases"/>
    <property type="match status" value="1"/>
</dbReference>
<dbReference type="Proteomes" id="UP000594688">
    <property type="component" value="Chromosome"/>
</dbReference>
<evidence type="ECO:0000313" key="5">
    <source>
        <dbReference type="Proteomes" id="UP000594688"/>
    </source>
</evidence>
<dbReference type="EMBL" id="CP048685">
    <property type="protein sequence ID" value="QPJ60486.1"/>
    <property type="molecule type" value="Genomic_DNA"/>
</dbReference>
<organism evidence="4 5">
    <name type="scientific">Candidatus Nitronauta litoralis</name>
    <dbReference type="NCBI Taxonomy" id="2705533"/>
    <lineage>
        <taxon>Bacteria</taxon>
        <taxon>Pseudomonadati</taxon>
        <taxon>Nitrospinota/Tectimicrobiota group</taxon>
        <taxon>Nitrospinota</taxon>
        <taxon>Nitrospinia</taxon>
        <taxon>Nitrospinales</taxon>
        <taxon>Nitrospinaceae</taxon>
        <taxon>Candidatus Nitronauta</taxon>
    </lineage>
</organism>
<dbReference type="PROSITE" id="PS51585">
    <property type="entry name" value="SAM_MT_TPMT"/>
    <property type="match status" value="1"/>
</dbReference>
<dbReference type="SUPFAM" id="SSF53335">
    <property type="entry name" value="S-adenosyl-L-methionine-dependent methyltransferases"/>
    <property type="match status" value="1"/>
</dbReference>
<dbReference type="Pfam" id="PF05724">
    <property type="entry name" value="TPMT"/>
    <property type="match status" value="1"/>
</dbReference>
<keyword evidence="2 4" id="KW-0808">Transferase</keyword>
<dbReference type="PANTHER" id="PTHR10259">
    <property type="entry name" value="THIOPURINE S-METHYLTRANSFERASE"/>
    <property type="match status" value="1"/>
</dbReference>
<evidence type="ECO:0000256" key="3">
    <source>
        <dbReference type="ARBA" id="ARBA00022691"/>
    </source>
</evidence>
<dbReference type="Gene3D" id="3.40.50.150">
    <property type="entry name" value="Vaccinia Virus protein VP39"/>
    <property type="match status" value="1"/>
</dbReference>
<dbReference type="GO" id="GO:0008119">
    <property type="term" value="F:thiopurine S-methyltransferase activity"/>
    <property type="evidence" value="ECO:0007669"/>
    <property type="project" value="TreeGrafter"/>
</dbReference>
<dbReference type="GO" id="GO:0032259">
    <property type="term" value="P:methylation"/>
    <property type="evidence" value="ECO:0007669"/>
    <property type="project" value="UniProtKB-KW"/>
</dbReference>
<dbReference type="InterPro" id="IPR008854">
    <property type="entry name" value="TPMT"/>
</dbReference>
<sequence>MTSEDDTEPKDGYEREDWQGYYDQDDLRWDLGEVSPPLKRLWEEGTLKTGRMIIPGCGQGHEVIFFAQQGFDVTGVEYTEGGIKLLQENLGKSNLNAEVVHSDFFELDASHHGRYDLMLEQTFFCAIHPRDRTRYVEMALKVLKPGGLLAGLFYNTGEEDGPPYNTTEEDVRQNFSNGFDIVCLEKCDHSIERRENKELLAVLQKR</sequence>
<dbReference type="InterPro" id="IPR029063">
    <property type="entry name" value="SAM-dependent_MTases_sf"/>
</dbReference>
<reference evidence="4 5" key="1">
    <citation type="submission" date="2020-02" db="EMBL/GenBank/DDBJ databases">
        <title>Genomic and physiological characterization of two novel Nitrospinaceae genera.</title>
        <authorList>
            <person name="Mueller A.J."/>
            <person name="Jung M.-Y."/>
            <person name="Strachan C.R."/>
            <person name="Herbold C.W."/>
            <person name="Kirkegaard R.H."/>
            <person name="Daims H."/>
        </authorList>
    </citation>
    <scope>NUCLEOTIDE SEQUENCE [LARGE SCALE GENOMIC DNA]</scope>
    <source>
        <strain evidence="4">EB</strain>
    </source>
</reference>
<dbReference type="KEGG" id="nli:G3M70_00710"/>
<evidence type="ECO:0000313" key="4">
    <source>
        <dbReference type="EMBL" id="QPJ60486.1"/>
    </source>
</evidence>
<dbReference type="AlphaFoldDB" id="A0A7T0BTF6"/>
<proteinExistence type="predicted"/>
<gene>
    <name evidence="4" type="ORF">G3M70_00710</name>
</gene>
<keyword evidence="1 4" id="KW-0489">Methyltransferase</keyword>
<keyword evidence="3" id="KW-0949">S-adenosyl-L-methionine</keyword>
<evidence type="ECO:0000256" key="1">
    <source>
        <dbReference type="ARBA" id="ARBA00022603"/>
    </source>
</evidence>